<dbReference type="Proteomes" id="UP000619260">
    <property type="component" value="Unassembled WGS sequence"/>
</dbReference>
<organism evidence="1 2">
    <name type="scientific">Virgisporangium aliadipatigenens</name>
    <dbReference type="NCBI Taxonomy" id="741659"/>
    <lineage>
        <taxon>Bacteria</taxon>
        <taxon>Bacillati</taxon>
        <taxon>Actinomycetota</taxon>
        <taxon>Actinomycetes</taxon>
        <taxon>Micromonosporales</taxon>
        <taxon>Micromonosporaceae</taxon>
        <taxon>Virgisporangium</taxon>
    </lineage>
</organism>
<evidence type="ECO:0000313" key="2">
    <source>
        <dbReference type="Proteomes" id="UP000619260"/>
    </source>
</evidence>
<protein>
    <submittedName>
        <fullName evidence="1">Uncharacterized protein</fullName>
    </submittedName>
</protein>
<name>A0A8J3YZB0_9ACTN</name>
<keyword evidence="2" id="KW-1185">Reference proteome</keyword>
<accession>A0A8J3YZB0</accession>
<reference evidence="1" key="1">
    <citation type="submission" date="2021-01" db="EMBL/GenBank/DDBJ databases">
        <title>Whole genome shotgun sequence of Virgisporangium aliadipatigenens NBRC 105644.</title>
        <authorList>
            <person name="Komaki H."/>
            <person name="Tamura T."/>
        </authorList>
    </citation>
    <scope>NUCLEOTIDE SEQUENCE</scope>
    <source>
        <strain evidence="1">NBRC 105644</strain>
    </source>
</reference>
<dbReference type="AlphaFoldDB" id="A0A8J3YZB0"/>
<dbReference type="EMBL" id="BOPF01000075">
    <property type="protein sequence ID" value="GIJ52328.1"/>
    <property type="molecule type" value="Genomic_DNA"/>
</dbReference>
<proteinExistence type="predicted"/>
<gene>
    <name evidence="1" type="ORF">Val02_92140</name>
</gene>
<comment type="caution">
    <text evidence="1">The sequence shown here is derived from an EMBL/GenBank/DDBJ whole genome shotgun (WGS) entry which is preliminary data.</text>
</comment>
<evidence type="ECO:0000313" key="1">
    <source>
        <dbReference type="EMBL" id="GIJ52328.1"/>
    </source>
</evidence>
<sequence length="77" mass="8400">MNAPTPPAAGLRRCGCRDRNRPANKVAELGNTPGVHICAGCALRAAHRAGILSTLADIRYAGRQLLRSWRHRGGEWR</sequence>